<accession>A0A074RR31</accession>
<organism evidence="1 2">
    <name type="scientific">Rhizoctonia solani 123E</name>
    <dbReference type="NCBI Taxonomy" id="1423351"/>
    <lineage>
        <taxon>Eukaryota</taxon>
        <taxon>Fungi</taxon>
        <taxon>Dikarya</taxon>
        <taxon>Basidiomycota</taxon>
        <taxon>Agaricomycotina</taxon>
        <taxon>Agaricomycetes</taxon>
        <taxon>Cantharellales</taxon>
        <taxon>Ceratobasidiaceae</taxon>
        <taxon>Rhizoctonia</taxon>
    </lineage>
</organism>
<sequence length="105" mass="11585">MRSLVPELPSGTRHVRVLTANALPLIKFGARTVDKIAVPEGPSSECVIVSITSIFVRFPTRPWPRGKPSGSSLVNDVDRVRRRESGWAGSCGNHPVVWKSRERLV</sequence>
<dbReference type="EMBL" id="AZST01000826">
    <property type="protein sequence ID" value="KEP47148.1"/>
    <property type="molecule type" value="Genomic_DNA"/>
</dbReference>
<proteinExistence type="predicted"/>
<name>A0A074RR31_9AGAM</name>
<reference evidence="1 2" key="1">
    <citation type="submission" date="2013-12" db="EMBL/GenBank/DDBJ databases">
        <authorList>
            <person name="Cubeta M."/>
            <person name="Pakala S."/>
            <person name="Fedorova N."/>
            <person name="Thomas E."/>
            <person name="Dean R."/>
            <person name="Jabaji S."/>
            <person name="Neate S."/>
            <person name="Toda T."/>
            <person name="Tavantzis S."/>
            <person name="Vilgalys R."/>
            <person name="Bharathan N."/>
            <person name="Pakala S."/>
            <person name="Losada L.S."/>
            <person name="Zafar N."/>
            <person name="Nierman W."/>
        </authorList>
    </citation>
    <scope>NUCLEOTIDE SEQUENCE [LARGE SCALE GENOMIC DNA]</scope>
    <source>
        <strain evidence="1 2">123E</strain>
    </source>
</reference>
<protein>
    <submittedName>
        <fullName evidence="1">Uncharacterized protein</fullName>
    </submittedName>
</protein>
<dbReference type="AlphaFoldDB" id="A0A074RR31"/>
<keyword evidence="2" id="KW-1185">Reference proteome</keyword>
<evidence type="ECO:0000313" key="1">
    <source>
        <dbReference type="EMBL" id="KEP47148.1"/>
    </source>
</evidence>
<evidence type="ECO:0000313" key="2">
    <source>
        <dbReference type="Proteomes" id="UP000027456"/>
    </source>
</evidence>
<comment type="caution">
    <text evidence="1">The sequence shown here is derived from an EMBL/GenBank/DDBJ whole genome shotgun (WGS) entry which is preliminary data.</text>
</comment>
<dbReference type="HOGENOM" id="CLU_2238143_0_0_1"/>
<gene>
    <name evidence="1" type="ORF">V565_166390</name>
</gene>
<dbReference type="Proteomes" id="UP000027456">
    <property type="component" value="Unassembled WGS sequence"/>
</dbReference>